<reference evidence="1" key="1">
    <citation type="submission" date="2021-06" db="EMBL/GenBank/DDBJ databases">
        <authorList>
            <person name="Kallberg Y."/>
            <person name="Tangrot J."/>
            <person name="Rosling A."/>
        </authorList>
    </citation>
    <scope>NUCLEOTIDE SEQUENCE</scope>
    <source>
        <strain evidence="1">IN212</strain>
    </source>
</reference>
<organism evidence="1 2">
    <name type="scientific">Racocetra fulgida</name>
    <dbReference type="NCBI Taxonomy" id="60492"/>
    <lineage>
        <taxon>Eukaryota</taxon>
        <taxon>Fungi</taxon>
        <taxon>Fungi incertae sedis</taxon>
        <taxon>Mucoromycota</taxon>
        <taxon>Glomeromycotina</taxon>
        <taxon>Glomeromycetes</taxon>
        <taxon>Diversisporales</taxon>
        <taxon>Gigasporaceae</taxon>
        <taxon>Racocetra</taxon>
    </lineage>
</organism>
<accession>A0A9N9DLW1</accession>
<protein>
    <submittedName>
        <fullName evidence="1">6423_t:CDS:1</fullName>
    </submittedName>
</protein>
<name>A0A9N9DLW1_9GLOM</name>
<sequence>MNCNFSHDNAQIQSFTQQYTVNNDVLSEKSYKKISQDQLKFGTLMAAQKNEAEKAKQQEFLKKRRTAINENQSVDENLLNYEQSSNEIGNNTNSKDKNVLGSLAIDEELEQQIQTLKEKHLKLFKTQKTNAQG</sequence>
<gene>
    <name evidence="1" type="ORF">RFULGI_LOCUS8242</name>
</gene>
<dbReference type="Proteomes" id="UP000789396">
    <property type="component" value="Unassembled WGS sequence"/>
</dbReference>
<proteinExistence type="predicted"/>
<keyword evidence="2" id="KW-1185">Reference proteome</keyword>
<comment type="caution">
    <text evidence="1">The sequence shown here is derived from an EMBL/GenBank/DDBJ whole genome shotgun (WGS) entry which is preliminary data.</text>
</comment>
<evidence type="ECO:0000313" key="2">
    <source>
        <dbReference type="Proteomes" id="UP000789396"/>
    </source>
</evidence>
<evidence type="ECO:0000313" key="1">
    <source>
        <dbReference type="EMBL" id="CAG8645602.1"/>
    </source>
</evidence>
<dbReference type="AlphaFoldDB" id="A0A9N9DLW1"/>
<feature type="non-terminal residue" evidence="1">
    <location>
        <position position="133"/>
    </location>
</feature>
<dbReference type="EMBL" id="CAJVPZ010013049">
    <property type="protein sequence ID" value="CAG8645602.1"/>
    <property type="molecule type" value="Genomic_DNA"/>
</dbReference>